<feature type="region of interest" description="Disordered" evidence="1">
    <location>
        <begin position="1"/>
        <end position="100"/>
    </location>
</feature>
<dbReference type="Proteomes" id="UP000398389">
    <property type="component" value="Unassembled WGS sequence"/>
</dbReference>
<feature type="compositionally biased region" description="Basic residues" evidence="1">
    <location>
        <begin position="339"/>
        <end position="349"/>
    </location>
</feature>
<keyword evidence="3" id="KW-1185">Reference proteome</keyword>
<feature type="region of interest" description="Disordered" evidence="1">
    <location>
        <begin position="153"/>
        <end position="188"/>
    </location>
</feature>
<evidence type="ECO:0000313" key="2">
    <source>
        <dbReference type="EMBL" id="VVT45922.1"/>
    </source>
</evidence>
<organism evidence="2 3">
    <name type="scientific">Magnusiomyces paraingens</name>
    <dbReference type="NCBI Taxonomy" id="2606893"/>
    <lineage>
        <taxon>Eukaryota</taxon>
        <taxon>Fungi</taxon>
        <taxon>Dikarya</taxon>
        <taxon>Ascomycota</taxon>
        <taxon>Saccharomycotina</taxon>
        <taxon>Dipodascomycetes</taxon>
        <taxon>Dipodascales</taxon>
        <taxon>Dipodascaceae</taxon>
        <taxon>Magnusiomyces</taxon>
    </lineage>
</organism>
<accession>A0A5E8B510</accession>
<name>A0A5E8B510_9ASCO</name>
<feature type="compositionally biased region" description="Low complexity" evidence="1">
    <location>
        <begin position="42"/>
        <end position="57"/>
    </location>
</feature>
<proteinExistence type="predicted"/>
<feature type="compositionally biased region" description="Low complexity" evidence="1">
    <location>
        <begin position="169"/>
        <end position="188"/>
    </location>
</feature>
<feature type="compositionally biased region" description="Polar residues" evidence="1">
    <location>
        <begin position="272"/>
        <end position="286"/>
    </location>
</feature>
<dbReference type="GeneID" id="43579781"/>
<feature type="compositionally biased region" description="Basic and acidic residues" evidence="1">
    <location>
        <begin position="87"/>
        <end position="100"/>
    </location>
</feature>
<protein>
    <submittedName>
        <fullName evidence="2">Uncharacterized protein</fullName>
    </submittedName>
</protein>
<feature type="region of interest" description="Disordered" evidence="1">
    <location>
        <begin position="256"/>
        <end position="303"/>
    </location>
</feature>
<dbReference type="AlphaFoldDB" id="A0A5E8B510"/>
<evidence type="ECO:0000256" key="1">
    <source>
        <dbReference type="SAM" id="MobiDB-lite"/>
    </source>
</evidence>
<feature type="compositionally biased region" description="Polar residues" evidence="1">
    <location>
        <begin position="1"/>
        <end position="12"/>
    </location>
</feature>
<evidence type="ECO:0000313" key="3">
    <source>
        <dbReference type="Proteomes" id="UP000398389"/>
    </source>
</evidence>
<reference evidence="2 3" key="1">
    <citation type="submission" date="2019-09" db="EMBL/GenBank/DDBJ databases">
        <authorList>
            <person name="Brejova B."/>
        </authorList>
    </citation>
    <scope>NUCLEOTIDE SEQUENCE [LARGE SCALE GENOMIC DNA]</scope>
</reference>
<dbReference type="RefSeq" id="XP_031851572.1">
    <property type="nucleotide sequence ID" value="XM_031995681.1"/>
</dbReference>
<feature type="compositionally biased region" description="Low complexity" evidence="1">
    <location>
        <begin position="65"/>
        <end position="77"/>
    </location>
</feature>
<feature type="region of interest" description="Disordered" evidence="1">
    <location>
        <begin position="317"/>
        <end position="357"/>
    </location>
</feature>
<gene>
    <name evidence="2" type="ORF">SAPINGB_P000958</name>
</gene>
<sequence>MGAAASKQTINKTARKLAKSGAGASARVNVQTSHAASKIPPASSSTGIGAASGSGAASEEEGRAAESQSSFSHSSSFKLGTSQNEEVSEKPAEIIRDGLDPQHISRVQQLGSALDSGLIDRLIRETREQEAPKHTFSPHNELVSALRNRSAQAELAAEESSELKGVNAGGRSSKNGNSGSAASASASSTAAAAAAAAAATISSNNGRMKMYLHPQTLTAVVRALAAGGLEADAVVRDYGLDPLAVSKIGSRLTELPREDPKGVASVGRPDTSFPTSTETSEKQVPQYQYKPANSEVHSGSQQVSRGADFNAELGKLLGRAHGGGGEGHEEQDELEALRQARKPRRRQKSAFHVTIEQ</sequence>
<dbReference type="EMBL" id="CABVLU010000001">
    <property type="protein sequence ID" value="VVT45922.1"/>
    <property type="molecule type" value="Genomic_DNA"/>
</dbReference>